<keyword evidence="1" id="KW-0472">Membrane</keyword>
<comment type="caution">
    <text evidence="2">The sequence shown here is derived from an EMBL/GenBank/DDBJ whole genome shotgun (WGS) entry which is preliminary data.</text>
</comment>
<feature type="transmembrane region" description="Helical" evidence="1">
    <location>
        <begin position="90"/>
        <end position="112"/>
    </location>
</feature>
<keyword evidence="1" id="KW-1133">Transmembrane helix</keyword>
<keyword evidence="3" id="KW-1185">Reference proteome</keyword>
<feature type="transmembrane region" description="Helical" evidence="1">
    <location>
        <begin position="48"/>
        <end position="70"/>
    </location>
</feature>
<gene>
    <name evidence="2" type="ORF">DBO85_13360</name>
</gene>
<evidence type="ECO:0000256" key="1">
    <source>
        <dbReference type="SAM" id="Phobius"/>
    </source>
</evidence>
<dbReference type="RefSeq" id="WP_108107771.1">
    <property type="nucleotide sequence ID" value="NZ_QASN01000020.1"/>
</dbReference>
<protein>
    <submittedName>
        <fullName evidence="2">Uncharacterized protein</fullName>
    </submittedName>
</protein>
<organism evidence="2 3">
    <name type="scientific">Pseudomonas mangrovi</name>
    <dbReference type="NCBI Taxonomy" id="2161748"/>
    <lineage>
        <taxon>Bacteria</taxon>
        <taxon>Pseudomonadati</taxon>
        <taxon>Pseudomonadota</taxon>
        <taxon>Gammaproteobacteria</taxon>
        <taxon>Pseudomonadales</taxon>
        <taxon>Pseudomonadaceae</taxon>
        <taxon>Pseudomonas</taxon>
    </lineage>
</organism>
<reference evidence="2 3" key="1">
    <citation type="submission" date="2018-04" db="EMBL/GenBank/DDBJ databases">
        <title>Pseudomonas sp. nov., isolated from mangrove soil.</title>
        <authorList>
            <person name="Chen C."/>
        </authorList>
    </citation>
    <scope>NUCLEOTIDE SEQUENCE [LARGE SCALE GENOMIC DNA]</scope>
    <source>
        <strain evidence="2 3">TC-11</strain>
    </source>
</reference>
<evidence type="ECO:0000313" key="3">
    <source>
        <dbReference type="Proteomes" id="UP000244064"/>
    </source>
</evidence>
<name>A0A2T5P6H1_9PSED</name>
<dbReference type="AlphaFoldDB" id="A0A2T5P6H1"/>
<dbReference type="EMBL" id="QASN01000020">
    <property type="protein sequence ID" value="PTU73326.1"/>
    <property type="molecule type" value="Genomic_DNA"/>
</dbReference>
<proteinExistence type="predicted"/>
<dbReference type="OrthoDB" id="8549814at2"/>
<accession>A0A2T5P6H1</accession>
<evidence type="ECO:0000313" key="2">
    <source>
        <dbReference type="EMBL" id="PTU73326.1"/>
    </source>
</evidence>
<dbReference type="Proteomes" id="UP000244064">
    <property type="component" value="Unassembled WGS sequence"/>
</dbReference>
<sequence length="117" mass="12464">MRALLSPCHPLQLVLGLLLWSLWFVLIYGGLSVLCAFAAPPATQGQWTLANLLLGASALPLFAFSGWLALRGWRAASNIEQSSARRFVALTGAGIHVIGMLATLFVALPLLILPPCV</sequence>
<keyword evidence="1" id="KW-0812">Transmembrane</keyword>